<dbReference type="STRING" id="435880.SAMN04487988_102289"/>
<name>A0A1I2QP04_9BACT</name>
<evidence type="ECO:0000256" key="4">
    <source>
        <dbReference type="ARBA" id="ARBA00023136"/>
    </source>
</evidence>
<organism evidence="6 7">
    <name type="scientific">Algoriphagus hitonicola</name>
    <dbReference type="NCBI Taxonomy" id="435880"/>
    <lineage>
        <taxon>Bacteria</taxon>
        <taxon>Pseudomonadati</taxon>
        <taxon>Bacteroidota</taxon>
        <taxon>Cytophagia</taxon>
        <taxon>Cytophagales</taxon>
        <taxon>Cyclobacteriaceae</taxon>
        <taxon>Algoriphagus</taxon>
    </lineage>
</organism>
<dbReference type="PANTHER" id="PTHR11040:SF198">
    <property type="entry name" value="METAL HOMEOSTASIS FACTOR ATX2"/>
    <property type="match status" value="1"/>
</dbReference>
<dbReference type="GO" id="GO:0005385">
    <property type="term" value="F:zinc ion transmembrane transporter activity"/>
    <property type="evidence" value="ECO:0007669"/>
    <property type="project" value="TreeGrafter"/>
</dbReference>
<evidence type="ECO:0000256" key="2">
    <source>
        <dbReference type="ARBA" id="ARBA00022692"/>
    </source>
</evidence>
<gene>
    <name evidence="6" type="ORF">SAMN04487988_102289</name>
</gene>
<comment type="subcellular location">
    <subcellularLocation>
        <location evidence="1">Membrane</location>
        <topology evidence="1">Multi-pass membrane protein</topology>
    </subcellularLocation>
</comment>
<feature type="transmembrane region" description="Helical" evidence="5">
    <location>
        <begin position="147"/>
        <end position="169"/>
    </location>
</feature>
<dbReference type="InterPro" id="IPR003689">
    <property type="entry name" value="ZIP"/>
</dbReference>
<evidence type="ECO:0000313" key="6">
    <source>
        <dbReference type="EMBL" id="SFG27957.1"/>
    </source>
</evidence>
<keyword evidence="3 5" id="KW-1133">Transmembrane helix</keyword>
<accession>A0A1I2QP04</accession>
<reference evidence="7" key="1">
    <citation type="submission" date="2016-10" db="EMBL/GenBank/DDBJ databases">
        <authorList>
            <person name="Varghese N."/>
            <person name="Submissions S."/>
        </authorList>
    </citation>
    <scope>NUCLEOTIDE SEQUENCE [LARGE SCALE GENOMIC DNA]</scope>
    <source>
        <strain evidence="7">DSM 19315</strain>
    </source>
</reference>
<feature type="transmembrane region" description="Helical" evidence="5">
    <location>
        <begin position="108"/>
        <end position="127"/>
    </location>
</feature>
<evidence type="ECO:0000256" key="3">
    <source>
        <dbReference type="ARBA" id="ARBA00022989"/>
    </source>
</evidence>
<dbReference type="GO" id="GO:0016020">
    <property type="term" value="C:membrane"/>
    <property type="evidence" value="ECO:0007669"/>
    <property type="project" value="UniProtKB-SubCell"/>
</dbReference>
<feature type="transmembrane region" description="Helical" evidence="5">
    <location>
        <begin position="36"/>
        <end position="58"/>
    </location>
</feature>
<evidence type="ECO:0000256" key="1">
    <source>
        <dbReference type="ARBA" id="ARBA00004141"/>
    </source>
</evidence>
<proteinExistence type="predicted"/>
<dbReference type="EMBL" id="FOPC01000002">
    <property type="protein sequence ID" value="SFG27957.1"/>
    <property type="molecule type" value="Genomic_DNA"/>
</dbReference>
<evidence type="ECO:0000313" key="7">
    <source>
        <dbReference type="Proteomes" id="UP000199642"/>
    </source>
</evidence>
<feature type="transmembrane region" description="Helical" evidence="5">
    <location>
        <begin position="12"/>
        <end position="29"/>
    </location>
</feature>
<dbReference type="AlphaFoldDB" id="A0A1I2QP04"/>
<evidence type="ECO:0000256" key="5">
    <source>
        <dbReference type="SAM" id="Phobius"/>
    </source>
</evidence>
<keyword evidence="4 5" id="KW-0472">Membrane</keyword>
<feature type="transmembrane region" description="Helical" evidence="5">
    <location>
        <begin position="209"/>
        <end position="227"/>
    </location>
</feature>
<protein>
    <submittedName>
        <fullName evidence="6">Zinc transporter ZupT</fullName>
    </submittedName>
</protein>
<sequence length="257" mass="28012">MERVISGMGINFILLFLTAMVAGSLVFFAPKFRDKYFKLVLVFAGSYLFSITILHIIPELFTNGIDGSKMGLYILIGFLFQQLLEYLSSGIEHGHIHLHHHGQAKSGVFTVMLGLFIHAFLEGTLLSHGSLIEDSDAMGHVHSGKTVLLGIIMHKGPAAFALAAVLSSVLSKRWTLVLLTIFALASPLGMFASSFFYESGLLDRNGIGVLYGLVAGGFLHISTTIFFESSPQHKLQVNKLLVSFFAAGLAIVSEFFL</sequence>
<dbReference type="RefSeq" id="WP_245752933.1">
    <property type="nucleotide sequence ID" value="NZ_FOPC01000002.1"/>
</dbReference>
<dbReference type="Pfam" id="PF02535">
    <property type="entry name" value="Zip"/>
    <property type="match status" value="1"/>
</dbReference>
<keyword evidence="2 5" id="KW-0812">Transmembrane</keyword>
<keyword evidence="7" id="KW-1185">Reference proteome</keyword>
<dbReference type="PANTHER" id="PTHR11040">
    <property type="entry name" value="ZINC/IRON TRANSPORTER"/>
    <property type="match status" value="1"/>
</dbReference>
<dbReference type="Proteomes" id="UP000199642">
    <property type="component" value="Unassembled WGS sequence"/>
</dbReference>
<feature type="transmembrane region" description="Helical" evidence="5">
    <location>
        <begin position="176"/>
        <end position="197"/>
    </location>
</feature>